<feature type="transmembrane region" description="Helical" evidence="9">
    <location>
        <begin position="603"/>
        <end position="630"/>
    </location>
</feature>
<dbReference type="InterPro" id="IPR004667">
    <property type="entry name" value="ADP_ATP_car_bac_type"/>
</dbReference>
<keyword evidence="9" id="KW-0150">Chloroplast</keyword>
<feature type="transmembrane region" description="Helical" evidence="9">
    <location>
        <begin position="174"/>
        <end position="194"/>
    </location>
</feature>
<evidence type="ECO:0000256" key="7">
    <source>
        <dbReference type="ARBA" id="ARBA00022989"/>
    </source>
</evidence>
<feature type="transmembrane region" description="Helical" evidence="9">
    <location>
        <begin position="300"/>
        <end position="321"/>
    </location>
</feature>
<dbReference type="GO" id="GO:0031969">
    <property type="term" value="C:chloroplast membrane"/>
    <property type="evidence" value="ECO:0007669"/>
    <property type="project" value="UniProtKB-SubCell"/>
</dbReference>
<feature type="region of interest" description="Disordered" evidence="10">
    <location>
        <begin position="656"/>
        <end position="693"/>
    </location>
</feature>
<evidence type="ECO:0000256" key="9">
    <source>
        <dbReference type="RuleBase" id="RU363121"/>
    </source>
</evidence>
<feature type="compositionally biased region" description="Acidic residues" evidence="10">
    <location>
        <begin position="80"/>
        <end position="93"/>
    </location>
</feature>
<organism evidence="11 12">
    <name type="scientific">Chlorella vulgaris</name>
    <name type="common">Green alga</name>
    <dbReference type="NCBI Taxonomy" id="3077"/>
    <lineage>
        <taxon>Eukaryota</taxon>
        <taxon>Viridiplantae</taxon>
        <taxon>Chlorophyta</taxon>
        <taxon>core chlorophytes</taxon>
        <taxon>Trebouxiophyceae</taxon>
        <taxon>Chlorellales</taxon>
        <taxon>Chlorellaceae</taxon>
        <taxon>Chlorella clade</taxon>
        <taxon>Chlorella</taxon>
    </lineage>
</organism>
<dbReference type="PANTHER" id="PTHR31187:SF1">
    <property type="entry name" value="ADP,ATP CARRIER PROTEIN 1"/>
    <property type="match status" value="1"/>
</dbReference>
<reference evidence="11" key="2">
    <citation type="submission" date="2020-11" db="EMBL/GenBank/DDBJ databases">
        <authorList>
            <person name="Cecchin M."/>
            <person name="Marcolungo L."/>
            <person name="Rossato M."/>
            <person name="Girolomoni L."/>
            <person name="Cosentino E."/>
            <person name="Cuine S."/>
            <person name="Li-Beisson Y."/>
            <person name="Delledonne M."/>
            <person name="Ballottari M."/>
        </authorList>
    </citation>
    <scope>NUCLEOTIDE SEQUENCE</scope>
    <source>
        <strain evidence="11">211/11P</strain>
        <tissue evidence="11">Whole cell</tissue>
    </source>
</reference>
<dbReference type="GO" id="GO:0005524">
    <property type="term" value="F:ATP binding"/>
    <property type="evidence" value="ECO:0007669"/>
    <property type="project" value="UniProtKB-KW"/>
</dbReference>
<dbReference type="OrthoDB" id="2190844at2759"/>
<evidence type="ECO:0000256" key="5">
    <source>
        <dbReference type="ARBA" id="ARBA00022741"/>
    </source>
</evidence>
<keyword evidence="3 9" id="KW-0813">Transport</keyword>
<sequence>MPPVLQHLPTACQRRPLSCGVARGRTAAPPILGVHRLRAPQQQHWQQQQQRQQHYAAGGRRRRLRAQQGPDPDADAQSQSEEEEVLSDSELELDNGTTGSSTRRPATPGPPPPQGPSNPWPRRVLQVPLAAAAALSKEDAHYLAKRGRTRWWRTAQFPRVPGETDPKQPPELQIWMKVLPLGLIFFVASFNLTILQNLKDAIMVTTAGAETLPFLASCIVLPASLGFFMLYGKMVEALPAKTVFYAALSPLLAFYVLFTAVLYPMHPSLHLNGFYAATASLVPAGLHGLLKVIEYWTFSLFYCASELWGSVVISVLFWSLANEVCTVTEAKTVYPLMGIAANVALVLAGSWVKWVNSNLVPLAGGSTQAMLNYLMGGVVVLTGVMMGAKFSLDNWCVGDYCAIAADGTKPVAKKKKQKGSLGESFAVIRSSPKIMNLALLVVSYGVSHRLFEFAWKGQLRALYPTPAAYQSVLADVSIATGWCTIALMLLGKFVFQHLGWIAAASATPAIMLAAGAGFFGLSLAANQGISVLGMDPTAMALAGVAAGAVTQVFARSAKFSLFDPAKEMVYIEMSREEKSKGKAAVDLLGSQIGKSGGAWITQALLLVTGSIAGSMPIIALSFTGVILSWLRAVMGLGAQLKEYELQKAGEAAAAATVAANGGAPSHGDGPNNGGNGNGPGAAAPSPAITPQAA</sequence>
<evidence type="ECO:0000313" key="12">
    <source>
        <dbReference type="Proteomes" id="UP001055712"/>
    </source>
</evidence>
<comment type="caution">
    <text evidence="11">The sequence shown here is derived from an EMBL/GenBank/DDBJ whole genome shotgun (WGS) entry which is preliminary data.</text>
</comment>
<evidence type="ECO:0000256" key="10">
    <source>
        <dbReference type="SAM" id="MobiDB-lite"/>
    </source>
</evidence>
<evidence type="ECO:0000256" key="3">
    <source>
        <dbReference type="ARBA" id="ARBA00022448"/>
    </source>
</evidence>
<evidence type="ECO:0000256" key="8">
    <source>
        <dbReference type="ARBA" id="ARBA00023136"/>
    </source>
</evidence>
<feature type="transmembrane region" description="Helical" evidence="9">
    <location>
        <begin position="501"/>
        <end position="525"/>
    </location>
</feature>
<evidence type="ECO:0000256" key="2">
    <source>
        <dbReference type="ARBA" id="ARBA00007127"/>
    </source>
</evidence>
<evidence type="ECO:0000256" key="4">
    <source>
        <dbReference type="ARBA" id="ARBA00022692"/>
    </source>
</evidence>
<feature type="compositionally biased region" description="Pro residues" evidence="10">
    <location>
        <begin position="107"/>
        <end position="119"/>
    </location>
</feature>
<feature type="transmembrane region" description="Helical" evidence="9">
    <location>
        <begin position="472"/>
        <end position="495"/>
    </location>
</feature>
<accession>A0A9D4TT88</accession>
<keyword evidence="4 9" id="KW-0812">Transmembrane</keyword>
<keyword evidence="9" id="KW-0934">Plastid</keyword>
<feature type="transmembrane region" description="Helical" evidence="9">
    <location>
        <begin position="243"/>
        <end position="262"/>
    </location>
</feature>
<evidence type="ECO:0000256" key="6">
    <source>
        <dbReference type="ARBA" id="ARBA00022840"/>
    </source>
</evidence>
<keyword evidence="12" id="KW-1185">Reference proteome</keyword>
<gene>
    <name evidence="11" type="ORF">D9Q98_003497</name>
</gene>
<feature type="transmembrane region" description="Helical" evidence="9">
    <location>
        <begin position="373"/>
        <end position="392"/>
    </location>
</feature>
<evidence type="ECO:0000313" key="11">
    <source>
        <dbReference type="EMBL" id="KAI3433688.1"/>
    </source>
</evidence>
<dbReference type="EMBL" id="SIDB01000004">
    <property type="protein sequence ID" value="KAI3433688.1"/>
    <property type="molecule type" value="Genomic_DNA"/>
</dbReference>
<feature type="compositionally biased region" description="Gly residues" evidence="10">
    <location>
        <begin position="670"/>
        <end position="679"/>
    </location>
</feature>
<keyword evidence="7 9" id="KW-1133">Transmembrane helix</keyword>
<comment type="similarity">
    <text evidence="2 9">Belongs to the ADP/ATP translocase tlc family.</text>
</comment>
<keyword evidence="6 9" id="KW-0067">ATP-binding</keyword>
<reference evidence="11" key="1">
    <citation type="journal article" date="2019" name="Plant J.">
        <title>Chlorella vulgaris genome assembly and annotation reveals the molecular basis for metabolic acclimation to high light conditions.</title>
        <authorList>
            <person name="Cecchin M."/>
            <person name="Marcolungo L."/>
            <person name="Rossato M."/>
            <person name="Girolomoni L."/>
            <person name="Cosentino E."/>
            <person name="Cuine S."/>
            <person name="Li-Beisson Y."/>
            <person name="Delledonne M."/>
            <person name="Ballottari M."/>
        </authorList>
    </citation>
    <scope>NUCLEOTIDE SEQUENCE</scope>
    <source>
        <strain evidence="11">211/11P</strain>
    </source>
</reference>
<evidence type="ECO:0000256" key="1">
    <source>
        <dbReference type="ARBA" id="ARBA00004141"/>
    </source>
</evidence>
<feature type="transmembrane region" description="Helical" evidence="9">
    <location>
        <begin position="333"/>
        <end position="352"/>
    </location>
</feature>
<keyword evidence="8 9" id="KW-0472">Membrane</keyword>
<comment type="subcellular location">
    <subcellularLocation>
        <location evidence="1">Membrane</location>
        <topology evidence="1">Multi-pass membrane protein</topology>
    </subcellularLocation>
    <subcellularLocation>
        <location evidence="9">Plastid</location>
        <location evidence="9">Chloroplast membrane</location>
        <topology evidence="9">Multi-pass membrane protein</topology>
    </subcellularLocation>
</comment>
<dbReference type="PANTHER" id="PTHR31187">
    <property type="match status" value="1"/>
</dbReference>
<protein>
    <recommendedName>
        <fullName evidence="9">ADP,ATP carrier protein</fullName>
    </recommendedName>
</protein>
<dbReference type="Proteomes" id="UP001055712">
    <property type="component" value="Unassembled WGS sequence"/>
</dbReference>
<dbReference type="GO" id="GO:0005471">
    <property type="term" value="F:ATP:ADP antiporter activity"/>
    <property type="evidence" value="ECO:0007669"/>
    <property type="project" value="InterPro"/>
</dbReference>
<feature type="transmembrane region" description="Helical" evidence="9">
    <location>
        <begin position="537"/>
        <end position="554"/>
    </location>
</feature>
<dbReference type="Pfam" id="PF03219">
    <property type="entry name" value="TLC"/>
    <property type="match status" value="1"/>
</dbReference>
<dbReference type="AlphaFoldDB" id="A0A9D4TT88"/>
<proteinExistence type="inferred from homology"/>
<feature type="region of interest" description="Disordered" evidence="10">
    <location>
        <begin position="55"/>
        <end position="122"/>
    </location>
</feature>
<name>A0A9D4TT88_CHLVU</name>
<feature type="transmembrane region" description="Helical" evidence="9">
    <location>
        <begin position="214"/>
        <end position="231"/>
    </location>
</feature>
<keyword evidence="5 9" id="KW-0547">Nucleotide-binding</keyword>
<dbReference type="NCBIfam" id="TIGR00769">
    <property type="entry name" value="AAA"/>
    <property type="match status" value="1"/>
</dbReference>